<keyword evidence="1" id="KW-0547">Nucleotide-binding</keyword>
<protein>
    <submittedName>
        <fullName evidence="4">ABC transporter ATP-binding protein</fullName>
    </submittedName>
</protein>
<evidence type="ECO:0000256" key="2">
    <source>
        <dbReference type="ARBA" id="ARBA00022840"/>
    </source>
</evidence>
<dbReference type="Proteomes" id="UP001165652">
    <property type="component" value="Unassembled WGS sequence"/>
</dbReference>
<dbReference type="EMBL" id="JAQQLI010000057">
    <property type="protein sequence ID" value="MDC7789000.1"/>
    <property type="molecule type" value="Genomic_DNA"/>
</dbReference>
<reference evidence="4" key="1">
    <citation type="journal article" date="2023" name="Microbiol Resour">
        <title>Genome Sequences of Rhodoplanes serenus and Two Thermotolerant Strains, Rhodoplanes tepidamans and 'Rhodoplanes cryptolactis,' Further Refine the Genus.</title>
        <authorList>
            <person name="Rayyan A.A."/>
            <person name="Kyndt J.A."/>
        </authorList>
    </citation>
    <scope>NUCLEOTIDE SEQUENCE</scope>
    <source>
        <strain evidence="4">DSM 9987</strain>
    </source>
</reference>
<dbReference type="InterPro" id="IPR003439">
    <property type="entry name" value="ABC_transporter-like_ATP-bd"/>
</dbReference>
<dbReference type="GO" id="GO:0005524">
    <property type="term" value="F:ATP binding"/>
    <property type="evidence" value="ECO:0007669"/>
    <property type="project" value="UniProtKB-KW"/>
</dbReference>
<dbReference type="PROSITE" id="PS50893">
    <property type="entry name" value="ABC_TRANSPORTER_2"/>
    <property type="match status" value="1"/>
</dbReference>
<evidence type="ECO:0000259" key="3">
    <source>
        <dbReference type="PROSITE" id="PS50893"/>
    </source>
</evidence>
<accession>A0ABT5JH03</accession>
<keyword evidence="2 4" id="KW-0067">ATP-binding</keyword>
<dbReference type="PANTHER" id="PTHR42794">
    <property type="entry name" value="HEMIN IMPORT ATP-BINDING PROTEIN HMUV"/>
    <property type="match status" value="1"/>
</dbReference>
<dbReference type="Pfam" id="PF00005">
    <property type="entry name" value="ABC_tran"/>
    <property type="match status" value="1"/>
</dbReference>
<dbReference type="Gene3D" id="3.40.50.300">
    <property type="entry name" value="P-loop containing nucleotide triphosphate hydrolases"/>
    <property type="match status" value="1"/>
</dbReference>
<evidence type="ECO:0000256" key="1">
    <source>
        <dbReference type="ARBA" id="ARBA00022741"/>
    </source>
</evidence>
<dbReference type="SMART" id="SM00382">
    <property type="entry name" value="AAA"/>
    <property type="match status" value="1"/>
</dbReference>
<organism evidence="4 5">
    <name type="scientific">Rhodoplanes tepidamans</name>
    <name type="common">Rhodoplanes cryptolactis</name>
    <dbReference type="NCBI Taxonomy" id="200616"/>
    <lineage>
        <taxon>Bacteria</taxon>
        <taxon>Pseudomonadati</taxon>
        <taxon>Pseudomonadota</taxon>
        <taxon>Alphaproteobacteria</taxon>
        <taxon>Hyphomicrobiales</taxon>
        <taxon>Nitrobacteraceae</taxon>
        <taxon>Rhodoplanes</taxon>
    </lineage>
</organism>
<dbReference type="InterPro" id="IPR003593">
    <property type="entry name" value="AAA+_ATPase"/>
</dbReference>
<keyword evidence="5" id="KW-1185">Reference proteome</keyword>
<feature type="domain" description="ABC transporter" evidence="3">
    <location>
        <begin position="34"/>
        <end position="240"/>
    </location>
</feature>
<dbReference type="InterPro" id="IPR027417">
    <property type="entry name" value="P-loop_NTPase"/>
</dbReference>
<dbReference type="RefSeq" id="WP_272779831.1">
    <property type="nucleotide sequence ID" value="NZ_JAQQLI010000057.1"/>
</dbReference>
<gene>
    <name evidence="4" type="ORF">PQJ73_25235</name>
</gene>
<dbReference type="PANTHER" id="PTHR42794:SF2">
    <property type="entry name" value="ABC TRANSPORTER ATP-BINDING PROTEIN"/>
    <property type="match status" value="1"/>
</dbReference>
<dbReference type="SUPFAM" id="SSF52540">
    <property type="entry name" value="P-loop containing nucleoside triphosphate hydrolases"/>
    <property type="match status" value="1"/>
</dbReference>
<name>A0ABT5JH03_RHOTP</name>
<reference evidence="4" key="2">
    <citation type="submission" date="2023-02" db="EMBL/GenBank/DDBJ databases">
        <authorList>
            <person name="Rayyan A."/>
            <person name="Meyer T."/>
            <person name="Kyndt J.A."/>
        </authorList>
    </citation>
    <scope>NUCLEOTIDE SEQUENCE</scope>
    <source>
        <strain evidence="4">DSM 9987</strain>
    </source>
</reference>
<proteinExistence type="predicted"/>
<comment type="caution">
    <text evidence="4">The sequence shown here is derived from an EMBL/GenBank/DDBJ whole genome shotgun (WGS) entry which is preliminary data.</text>
</comment>
<evidence type="ECO:0000313" key="5">
    <source>
        <dbReference type="Proteomes" id="UP001165652"/>
    </source>
</evidence>
<evidence type="ECO:0000313" key="4">
    <source>
        <dbReference type="EMBL" id="MDC7789000.1"/>
    </source>
</evidence>
<sequence>MFVPPVAGACAELSGESAAPALADWCAGLRGAALTIDGLSCRFGGLVAVDDVGLQVEAGEHVALVGTNGSGKSTLLRAVLGLQGRSRGRIVLDGTDARSPGEWDARRRLAPWIPQRQATGRFPLTVDELLDSSGHRAAAVGVATRLGVAALARQPLHTLSGGQLQRCFIARAFGAMANGGRLLLADEPTAALDFDGRDTVAGLLRALPASVLVATHDRAVAARCDRVLEMANGRVREVRM</sequence>